<dbReference type="InterPro" id="IPR036508">
    <property type="entry name" value="Chitin-bd_dom_sf"/>
</dbReference>
<feature type="compositionally biased region" description="Gly residues" evidence="1">
    <location>
        <begin position="40"/>
        <end position="56"/>
    </location>
</feature>
<dbReference type="SUPFAM" id="SSF57625">
    <property type="entry name" value="Invertebrate chitin-binding proteins"/>
    <property type="match status" value="1"/>
</dbReference>
<dbReference type="Pfam" id="PF01607">
    <property type="entry name" value="CBM_14"/>
    <property type="match status" value="1"/>
</dbReference>
<sequence length="158" mass="16072">CIHASASPRAECRALAPPLNPEPEPSPGEGNNEISPSGGDSSGGSGWPGASGGQGSEGNLQPSNPTPVEGQPGASPDYTDNGNEGPEEGDGAGSSNGEKVETPPCTGEGFFGVKGACRQFYRCVHDGANGFTKYDFNCVKGTVWDEATESCNHAWAAK</sequence>
<dbReference type="AlphaFoldDB" id="A0A1B6MR61"/>
<evidence type="ECO:0000259" key="2">
    <source>
        <dbReference type="PROSITE" id="PS50940"/>
    </source>
</evidence>
<proteinExistence type="predicted"/>
<feature type="compositionally biased region" description="Low complexity" evidence="1">
    <location>
        <begin position="27"/>
        <end position="39"/>
    </location>
</feature>
<feature type="domain" description="Chitin-binding type-2" evidence="2">
    <location>
        <begin position="102"/>
        <end position="158"/>
    </location>
</feature>
<name>A0A1B6MR61_9HEMI</name>
<feature type="non-terminal residue" evidence="3">
    <location>
        <position position="158"/>
    </location>
</feature>
<dbReference type="GO" id="GO:0005576">
    <property type="term" value="C:extracellular region"/>
    <property type="evidence" value="ECO:0007669"/>
    <property type="project" value="InterPro"/>
</dbReference>
<dbReference type="PROSITE" id="PS50940">
    <property type="entry name" value="CHIT_BIND_II"/>
    <property type="match status" value="1"/>
</dbReference>
<dbReference type="GO" id="GO:0008061">
    <property type="term" value="F:chitin binding"/>
    <property type="evidence" value="ECO:0007669"/>
    <property type="project" value="InterPro"/>
</dbReference>
<reference evidence="3" key="1">
    <citation type="submission" date="2015-11" db="EMBL/GenBank/DDBJ databases">
        <title>De novo transcriptome assembly of four potential Pierce s Disease insect vectors from Arizona vineyards.</title>
        <authorList>
            <person name="Tassone E.E."/>
        </authorList>
    </citation>
    <scope>NUCLEOTIDE SEQUENCE</scope>
</reference>
<dbReference type="EMBL" id="GEBQ01001602">
    <property type="protein sequence ID" value="JAT38375.1"/>
    <property type="molecule type" value="Transcribed_RNA"/>
</dbReference>
<organism evidence="3">
    <name type="scientific">Graphocephala atropunctata</name>
    <dbReference type="NCBI Taxonomy" id="36148"/>
    <lineage>
        <taxon>Eukaryota</taxon>
        <taxon>Metazoa</taxon>
        <taxon>Ecdysozoa</taxon>
        <taxon>Arthropoda</taxon>
        <taxon>Hexapoda</taxon>
        <taxon>Insecta</taxon>
        <taxon>Pterygota</taxon>
        <taxon>Neoptera</taxon>
        <taxon>Paraneoptera</taxon>
        <taxon>Hemiptera</taxon>
        <taxon>Auchenorrhyncha</taxon>
        <taxon>Membracoidea</taxon>
        <taxon>Cicadellidae</taxon>
        <taxon>Cicadellinae</taxon>
        <taxon>Cicadellini</taxon>
        <taxon>Graphocephala</taxon>
    </lineage>
</organism>
<dbReference type="InterPro" id="IPR002557">
    <property type="entry name" value="Chitin-bd_dom"/>
</dbReference>
<evidence type="ECO:0000256" key="1">
    <source>
        <dbReference type="SAM" id="MobiDB-lite"/>
    </source>
</evidence>
<accession>A0A1B6MR61</accession>
<feature type="region of interest" description="Disordered" evidence="1">
    <location>
        <begin position="1"/>
        <end position="108"/>
    </location>
</feature>
<protein>
    <recommendedName>
        <fullName evidence="2">Chitin-binding type-2 domain-containing protein</fullName>
    </recommendedName>
</protein>
<gene>
    <name evidence="3" type="ORF">g.55162</name>
</gene>
<dbReference type="Gene3D" id="2.170.140.10">
    <property type="entry name" value="Chitin binding domain"/>
    <property type="match status" value="1"/>
</dbReference>
<feature type="non-terminal residue" evidence="3">
    <location>
        <position position="1"/>
    </location>
</feature>
<evidence type="ECO:0000313" key="3">
    <source>
        <dbReference type="EMBL" id="JAT38375.1"/>
    </source>
</evidence>
<dbReference type="SMART" id="SM00494">
    <property type="entry name" value="ChtBD2"/>
    <property type="match status" value="1"/>
</dbReference>